<evidence type="ECO:0000259" key="1">
    <source>
        <dbReference type="Pfam" id="PF02589"/>
    </source>
</evidence>
<proteinExistence type="predicted"/>
<sequence length="215" mass="23639">METKEVKNWHKEVIGQKVVEALIKNDFDAMYVSTTEEASDFIMKHVTQDATVGFPGSMTIYNMGIQDKVRAVGGKVLEHTIPGLTLDERVAIAREEMISDLYLCSSNAITLDGIIVNVDSWGNRIGAMNFGPKKVIIVVSVDKVCKDEAEAFERLKAVAAPMNNKRLETSNPCVKTGVCVNCQAKNRFCRSYSVMRKKPAMTDISVVVVGDSCGL</sequence>
<protein>
    <submittedName>
        <fullName evidence="2">Lactate utilization protein C</fullName>
    </submittedName>
</protein>
<reference evidence="3" key="1">
    <citation type="submission" date="2014-12" db="EMBL/GenBank/DDBJ databases">
        <title>Genome sequence of Clostridium beijerinckii strain 59B.</title>
        <authorList>
            <person name="Little G.T."/>
            <person name="Minton N.P."/>
        </authorList>
    </citation>
    <scope>NUCLEOTIDE SEQUENCE [LARGE SCALE GENOMIC DNA]</scope>
    <source>
        <strain evidence="3">59B</strain>
    </source>
</reference>
<dbReference type="Pfam" id="PF02589">
    <property type="entry name" value="LUD_dom"/>
    <property type="match status" value="1"/>
</dbReference>
<accession>A0A0B5QMF6</accession>
<organism evidence="2 3">
    <name type="scientific">Clostridium beijerinckii</name>
    <name type="common">Clostridium MP</name>
    <dbReference type="NCBI Taxonomy" id="1520"/>
    <lineage>
        <taxon>Bacteria</taxon>
        <taxon>Bacillati</taxon>
        <taxon>Bacillota</taxon>
        <taxon>Clostridia</taxon>
        <taxon>Eubacteriales</taxon>
        <taxon>Clostridiaceae</taxon>
        <taxon>Clostridium</taxon>
    </lineage>
</organism>
<dbReference type="Proteomes" id="UP000031866">
    <property type="component" value="Chromosome"/>
</dbReference>
<evidence type="ECO:0000313" key="3">
    <source>
        <dbReference type="Proteomes" id="UP000031866"/>
    </source>
</evidence>
<dbReference type="STRING" id="1520.LF65_02604"/>
<dbReference type="KEGG" id="cbei:LF65_02604"/>
<dbReference type="EMBL" id="CP010086">
    <property type="protein sequence ID" value="AJG99177.1"/>
    <property type="molecule type" value="Genomic_DNA"/>
</dbReference>
<dbReference type="AlphaFoldDB" id="A0A0B5QMF6"/>
<evidence type="ECO:0000313" key="2">
    <source>
        <dbReference type="EMBL" id="AJG99177.1"/>
    </source>
</evidence>
<name>A0A0B5QMF6_CLOBE</name>
<dbReference type="PIRSF" id="PIRSF020269">
    <property type="entry name" value="DUF1121"/>
    <property type="match status" value="1"/>
</dbReference>
<dbReference type="PANTHER" id="PTHR36179:SF2">
    <property type="entry name" value="LUD DOMAIN-CONTAINING PROTEIN"/>
    <property type="match status" value="1"/>
</dbReference>
<dbReference type="RefSeq" id="WP_041896503.1">
    <property type="nucleotide sequence ID" value="NZ_CP010086.2"/>
</dbReference>
<dbReference type="InterPro" id="IPR009501">
    <property type="entry name" value="UCP020269"/>
</dbReference>
<dbReference type="InterPro" id="IPR003741">
    <property type="entry name" value="LUD_dom"/>
</dbReference>
<feature type="domain" description="LUD" evidence="1">
    <location>
        <begin position="16"/>
        <end position="209"/>
    </location>
</feature>
<gene>
    <name evidence="2" type="ORF">LF65_02604</name>
</gene>
<dbReference type="OrthoDB" id="9809147at2"/>
<dbReference type="PANTHER" id="PTHR36179">
    <property type="entry name" value="LUD_DOM DOMAIN-CONTAINING PROTEIN"/>
    <property type="match status" value="1"/>
</dbReference>